<comment type="pathway">
    <text evidence="12">Amino-sugar metabolism; N-acetylmuramate degradation.</text>
</comment>
<dbReference type="EC" id="4.2.1.126" evidence="8 12"/>
<organism evidence="14 15">
    <name type="scientific">Paenibacillus beijingensis</name>
    <dbReference type="NCBI Taxonomy" id="1126833"/>
    <lineage>
        <taxon>Bacteria</taxon>
        <taxon>Bacillati</taxon>
        <taxon>Bacillota</taxon>
        <taxon>Bacilli</taxon>
        <taxon>Bacillales</taxon>
        <taxon>Paenibacillaceae</taxon>
        <taxon>Paenibacillus</taxon>
    </lineage>
</organism>
<evidence type="ECO:0000256" key="9">
    <source>
        <dbReference type="ARBA" id="ARBA00070061"/>
    </source>
</evidence>
<evidence type="ECO:0000256" key="1">
    <source>
        <dbReference type="ARBA" id="ARBA00011738"/>
    </source>
</evidence>
<dbReference type="PANTHER" id="PTHR10088">
    <property type="entry name" value="GLUCOKINASE REGULATORY PROTEIN"/>
    <property type="match status" value="1"/>
</dbReference>
<dbReference type="AlphaFoldDB" id="A0A0D5NKW0"/>
<dbReference type="SUPFAM" id="SSF53697">
    <property type="entry name" value="SIS domain"/>
    <property type="match status" value="1"/>
</dbReference>
<dbReference type="FunFam" id="3.40.50.10490:FF:000014">
    <property type="entry name" value="N-acetylmuramic acid 6-phosphate etherase"/>
    <property type="match status" value="1"/>
</dbReference>
<dbReference type="KEGG" id="pbj:VN24_14640"/>
<dbReference type="FunFam" id="1.10.8.1080:FF:000001">
    <property type="entry name" value="N-acetylmuramic acid 6-phosphate etherase"/>
    <property type="match status" value="1"/>
</dbReference>
<evidence type="ECO:0000256" key="10">
    <source>
        <dbReference type="ARBA" id="ARBA00077905"/>
    </source>
</evidence>
<keyword evidence="3 12" id="KW-0119">Carbohydrate metabolism</keyword>
<evidence type="ECO:0000256" key="2">
    <source>
        <dbReference type="ARBA" id="ARBA00023239"/>
    </source>
</evidence>
<protein>
    <recommendedName>
        <fullName evidence="9 12">N-acetylmuramic acid 6-phosphate etherase</fullName>
        <shortName evidence="12">MurNAc-6-P etherase</shortName>
        <ecNumber evidence="8 12">4.2.1.126</ecNumber>
    </recommendedName>
    <alternativeName>
        <fullName evidence="11 12">N-acetylmuramic acid 6-phosphate hydrolase</fullName>
    </alternativeName>
    <alternativeName>
        <fullName evidence="10 12">N-acetylmuramic acid 6-phosphate lyase</fullName>
    </alternativeName>
</protein>
<evidence type="ECO:0000256" key="7">
    <source>
        <dbReference type="ARBA" id="ARBA00061234"/>
    </source>
</evidence>
<evidence type="ECO:0000313" key="15">
    <source>
        <dbReference type="Proteomes" id="UP000032633"/>
    </source>
</evidence>
<evidence type="ECO:0000256" key="3">
    <source>
        <dbReference type="ARBA" id="ARBA00023277"/>
    </source>
</evidence>
<accession>A0A0D5NKW0</accession>
<sequence length="303" mass="32093">MNMLSLLTTEQPNANTYNIDQMNAEQIMYLINEEDRHIAEHVRAVIPKVAAAAELVVEAFRKGGRLFYIGAGTSGRLGILDASECPPTFGTDPSMVQGLIAGGFRAMKEPIEGAEDSPEMGAKEVEEHGIGANDVLVGIAASGRTPYVLGAMKRAGELGAVVIGLCNNTDTPMKQYAQLVIDPVVGPEVVLGSTRMKAGTSQKLILNMLTTTSMILMGKVYQNLMVDLNPSNEKLVYRAKRIIHMATGADDVQVEQAFAAADGHVKTAIVMLLTGTGADEAKALLSRSGGFVRSAVELTGSGT</sequence>
<reference evidence="15" key="2">
    <citation type="submission" date="2015-03" db="EMBL/GenBank/DDBJ databases">
        <title>Genome sequence of Paenibacillus beijingensis strain DSM 24997T.</title>
        <authorList>
            <person name="Kwak Y."/>
            <person name="Shin J.-H."/>
        </authorList>
    </citation>
    <scope>NUCLEOTIDE SEQUENCE [LARGE SCALE GENOMIC DNA]</scope>
    <source>
        <strain evidence="15">DSM 24997</strain>
    </source>
</reference>
<dbReference type="Pfam" id="PF22645">
    <property type="entry name" value="GKRP_SIS_N"/>
    <property type="match status" value="1"/>
</dbReference>
<dbReference type="STRING" id="1126833.VN24_14640"/>
<dbReference type="InterPro" id="IPR005488">
    <property type="entry name" value="Etherase_MurQ"/>
</dbReference>
<evidence type="ECO:0000256" key="6">
    <source>
        <dbReference type="ARBA" id="ARBA00060672"/>
    </source>
</evidence>
<dbReference type="PANTHER" id="PTHR10088:SF4">
    <property type="entry name" value="GLUCOKINASE REGULATORY PROTEIN"/>
    <property type="match status" value="1"/>
</dbReference>
<keyword evidence="15" id="KW-1185">Reference proteome</keyword>
<dbReference type="EMBL" id="CP011058">
    <property type="protein sequence ID" value="AJY75573.1"/>
    <property type="molecule type" value="Genomic_DNA"/>
</dbReference>
<comment type="similarity">
    <text evidence="7 12">Belongs to the GCKR-like family. MurNAc-6-P etherase subfamily.</text>
</comment>
<comment type="pathway">
    <text evidence="6">Cell wall biogenesis.</text>
</comment>
<dbReference type="HOGENOM" id="CLU_049049_1_1_9"/>
<dbReference type="GO" id="GO:0016835">
    <property type="term" value="F:carbon-oxygen lyase activity"/>
    <property type="evidence" value="ECO:0007669"/>
    <property type="project" value="UniProtKB-UniRule"/>
</dbReference>
<evidence type="ECO:0000313" key="14">
    <source>
        <dbReference type="EMBL" id="AJY75573.1"/>
    </source>
</evidence>
<dbReference type="InterPro" id="IPR040190">
    <property type="entry name" value="MURQ/GCKR"/>
</dbReference>
<feature type="active site" evidence="12">
    <location>
        <position position="115"/>
    </location>
</feature>
<evidence type="ECO:0000256" key="12">
    <source>
        <dbReference type="HAMAP-Rule" id="MF_00068"/>
    </source>
</evidence>
<comment type="pathway">
    <text evidence="5">Amino-sugar metabolism; 1,6-anhydro-N-acetylmuramate degradation.</text>
</comment>
<dbReference type="GO" id="GO:0097367">
    <property type="term" value="F:carbohydrate derivative binding"/>
    <property type="evidence" value="ECO:0007669"/>
    <property type="project" value="InterPro"/>
</dbReference>
<dbReference type="GO" id="GO:0097173">
    <property type="term" value="P:N-acetylmuramic acid catabolic process"/>
    <property type="evidence" value="ECO:0007669"/>
    <property type="project" value="UniProtKB-UniPathway"/>
</dbReference>
<feature type="active site" description="Proton donor" evidence="12">
    <location>
        <position position="84"/>
    </location>
</feature>
<dbReference type="Proteomes" id="UP000032633">
    <property type="component" value="Chromosome"/>
</dbReference>
<dbReference type="InterPro" id="IPR046348">
    <property type="entry name" value="SIS_dom_sf"/>
</dbReference>
<comment type="subunit">
    <text evidence="1 12">Homodimer.</text>
</comment>
<dbReference type="GO" id="GO:0046348">
    <property type="term" value="P:amino sugar catabolic process"/>
    <property type="evidence" value="ECO:0007669"/>
    <property type="project" value="InterPro"/>
</dbReference>
<dbReference type="InterPro" id="IPR001347">
    <property type="entry name" value="SIS_dom"/>
</dbReference>
<dbReference type="HAMAP" id="MF_00068">
    <property type="entry name" value="MurQ"/>
    <property type="match status" value="1"/>
</dbReference>
<dbReference type="OrthoDB" id="9813395at2"/>
<dbReference type="GO" id="GO:0016803">
    <property type="term" value="F:ether hydrolase activity"/>
    <property type="evidence" value="ECO:0007669"/>
    <property type="project" value="TreeGrafter"/>
</dbReference>
<dbReference type="Gene3D" id="3.40.50.10490">
    <property type="entry name" value="Glucose-6-phosphate isomerase like protein, domain 1"/>
    <property type="match status" value="1"/>
</dbReference>
<comment type="function">
    <text evidence="12">Specifically catalyzes the cleavage of the D-lactyl ether substituent of MurNAc 6-phosphate, producing GlcNAc 6-phosphate and D-lactate.</text>
</comment>
<comment type="miscellaneous">
    <text evidence="12">A lyase-type mechanism (elimination/hydration) is suggested for the cleavage of the lactyl ether bond of MurNAc 6-phosphate, with the formation of an alpha,beta-unsaturated aldehyde intermediate with (E)-stereochemistry, followed by the syn addition of water to give product.</text>
</comment>
<dbReference type="GO" id="GO:0009254">
    <property type="term" value="P:peptidoglycan turnover"/>
    <property type="evidence" value="ECO:0007669"/>
    <property type="project" value="TreeGrafter"/>
</dbReference>
<evidence type="ECO:0000256" key="4">
    <source>
        <dbReference type="ARBA" id="ARBA00051747"/>
    </source>
</evidence>
<evidence type="ECO:0000256" key="11">
    <source>
        <dbReference type="ARBA" id="ARBA00084049"/>
    </source>
</evidence>
<keyword evidence="2 12" id="KW-0456">Lyase</keyword>
<name>A0A0D5NKW0_9BACL</name>
<dbReference type="CDD" id="cd05007">
    <property type="entry name" value="SIS_Etherase"/>
    <property type="match status" value="1"/>
</dbReference>
<dbReference type="RefSeq" id="WP_045671001.1">
    <property type="nucleotide sequence ID" value="NZ_CP011058.1"/>
</dbReference>
<evidence type="ECO:0000256" key="8">
    <source>
        <dbReference type="ARBA" id="ARBA00067056"/>
    </source>
</evidence>
<reference evidence="14 15" key="1">
    <citation type="journal article" date="2015" name="J. Biotechnol.">
        <title>Complete genome sequence of Paenibacillus beijingensis 7188(T) (=DSM 24997(T)), a novel rhizobacterium from jujube garden soil.</title>
        <authorList>
            <person name="Kwak Y."/>
            <person name="Shin J.H."/>
        </authorList>
    </citation>
    <scope>NUCLEOTIDE SEQUENCE [LARGE SCALE GENOMIC DNA]</scope>
    <source>
        <strain evidence="14 15">DSM 24997</strain>
    </source>
</reference>
<dbReference type="Gene3D" id="1.10.8.1080">
    <property type="match status" value="1"/>
</dbReference>
<dbReference type="PATRIC" id="fig|1126833.4.peg.3205"/>
<dbReference type="NCBIfam" id="NF003915">
    <property type="entry name" value="PRK05441.1"/>
    <property type="match status" value="1"/>
</dbReference>
<evidence type="ECO:0000256" key="5">
    <source>
        <dbReference type="ARBA" id="ARBA00060595"/>
    </source>
</evidence>
<feature type="domain" description="SIS" evidence="13">
    <location>
        <begin position="56"/>
        <end position="219"/>
    </location>
</feature>
<gene>
    <name evidence="12 14" type="primary">murQ</name>
    <name evidence="14" type="ORF">VN24_14640</name>
</gene>
<dbReference type="PROSITE" id="PS51464">
    <property type="entry name" value="SIS"/>
    <property type="match status" value="1"/>
</dbReference>
<comment type="catalytic activity">
    <reaction evidence="4 12">
        <text>N-acetyl-D-muramate 6-phosphate + H2O = N-acetyl-D-glucosamine 6-phosphate + (R)-lactate</text>
        <dbReference type="Rhea" id="RHEA:26410"/>
        <dbReference type="ChEBI" id="CHEBI:15377"/>
        <dbReference type="ChEBI" id="CHEBI:16004"/>
        <dbReference type="ChEBI" id="CHEBI:57513"/>
        <dbReference type="ChEBI" id="CHEBI:58722"/>
        <dbReference type="EC" id="4.2.1.126"/>
    </reaction>
</comment>
<dbReference type="NCBIfam" id="TIGR00274">
    <property type="entry name" value="N-acetylmuramic acid 6-phosphate etherase"/>
    <property type="match status" value="1"/>
</dbReference>
<dbReference type="NCBIfam" id="NF009222">
    <property type="entry name" value="PRK12570.1"/>
    <property type="match status" value="1"/>
</dbReference>
<dbReference type="UniPathway" id="UPA00342"/>
<proteinExistence type="inferred from homology"/>
<evidence type="ECO:0000259" key="13">
    <source>
        <dbReference type="PROSITE" id="PS51464"/>
    </source>
</evidence>